<reference evidence="3" key="1">
    <citation type="submission" date="2010-07" db="EMBL/GenBank/DDBJ databases">
        <title>The genome sequence of Gaeumannomyces graminis var. tritici strain R3-111a-1.</title>
        <authorList>
            <consortium name="The Broad Institute Genome Sequencing Platform"/>
            <person name="Ma L.-J."/>
            <person name="Dead R."/>
            <person name="Young S."/>
            <person name="Zeng Q."/>
            <person name="Koehrsen M."/>
            <person name="Alvarado L."/>
            <person name="Berlin A."/>
            <person name="Chapman S.B."/>
            <person name="Chen Z."/>
            <person name="Freedman E."/>
            <person name="Gellesch M."/>
            <person name="Goldberg J."/>
            <person name="Griggs A."/>
            <person name="Gujja S."/>
            <person name="Heilman E.R."/>
            <person name="Heiman D."/>
            <person name="Hepburn T."/>
            <person name="Howarth C."/>
            <person name="Jen D."/>
            <person name="Larson L."/>
            <person name="Mehta T."/>
            <person name="Neiman D."/>
            <person name="Pearson M."/>
            <person name="Roberts A."/>
            <person name="Saif S."/>
            <person name="Shea T."/>
            <person name="Shenoy N."/>
            <person name="Sisk P."/>
            <person name="Stolte C."/>
            <person name="Sykes S."/>
            <person name="Walk T."/>
            <person name="White J."/>
            <person name="Yandava C."/>
            <person name="Haas B."/>
            <person name="Nusbaum C."/>
            <person name="Birren B."/>
        </authorList>
    </citation>
    <scope>NUCLEOTIDE SEQUENCE [LARGE SCALE GENOMIC DNA]</scope>
    <source>
        <strain evidence="3">R3-111a-1</strain>
    </source>
</reference>
<dbReference type="RefSeq" id="XP_009216528.1">
    <property type="nucleotide sequence ID" value="XM_009218264.1"/>
</dbReference>
<evidence type="ECO:0000313" key="1">
    <source>
        <dbReference type="EMBL" id="EJT80519.1"/>
    </source>
</evidence>
<reference evidence="2" key="5">
    <citation type="submission" date="2018-04" db="UniProtKB">
        <authorList>
            <consortium name="EnsemblFungi"/>
        </authorList>
    </citation>
    <scope>IDENTIFICATION</scope>
    <source>
        <strain evidence="2">R3-111a-1</strain>
    </source>
</reference>
<gene>
    <name evidence="2" type="primary">20340973</name>
    <name evidence="1" type="ORF">GGTG_00515</name>
</gene>
<sequence length="87" mass="9784">MMGFPLAQRCLNLRAAQQRWNQKVPPLHVAQALKPVAPRQRSPPAIYAHQLINRLEVACGRECRKGPWIVAMLACVCACVWDVIPVK</sequence>
<dbReference type="Proteomes" id="UP000006039">
    <property type="component" value="Unassembled WGS sequence"/>
</dbReference>
<dbReference type="VEuPathDB" id="FungiDB:GGTG_00515"/>
<dbReference type="GeneID" id="20340973"/>
<dbReference type="HOGENOM" id="CLU_2483481_0_0_1"/>
<dbReference type="AlphaFoldDB" id="J3NGX9"/>
<reference evidence="1" key="3">
    <citation type="submission" date="2010-09" db="EMBL/GenBank/DDBJ databases">
        <title>Annotation of Gaeumannomyces graminis var. tritici R3-111a-1.</title>
        <authorList>
            <consortium name="The Broad Institute Genome Sequencing Platform"/>
            <person name="Ma L.-J."/>
            <person name="Dead R."/>
            <person name="Young S.K."/>
            <person name="Zeng Q."/>
            <person name="Gargeya S."/>
            <person name="Fitzgerald M."/>
            <person name="Haas B."/>
            <person name="Abouelleil A."/>
            <person name="Alvarado L."/>
            <person name="Arachchi H.M."/>
            <person name="Berlin A."/>
            <person name="Brown A."/>
            <person name="Chapman S.B."/>
            <person name="Chen Z."/>
            <person name="Dunbar C."/>
            <person name="Freedman E."/>
            <person name="Gearin G."/>
            <person name="Gellesch M."/>
            <person name="Goldberg J."/>
            <person name="Griggs A."/>
            <person name="Gujja S."/>
            <person name="Heiman D."/>
            <person name="Howarth C."/>
            <person name="Larson L."/>
            <person name="Lui A."/>
            <person name="MacDonald P.J.P."/>
            <person name="Mehta T."/>
            <person name="Montmayeur A."/>
            <person name="Murphy C."/>
            <person name="Neiman D."/>
            <person name="Pearson M."/>
            <person name="Priest M."/>
            <person name="Roberts A."/>
            <person name="Saif S."/>
            <person name="Shea T."/>
            <person name="Shenoy N."/>
            <person name="Sisk P."/>
            <person name="Stolte C."/>
            <person name="Sykes S."/>
            <person name="Yandava C."/>
            <person name="Wortman J."/>
            <person name="Nusbaum C."/>
            <person name="Birren B."/>
        </authorList>
    </citation>
    <scope>NUCLEOTIDE SEQUENCE</scope>
    <source>
        <strain evidence="1">R3-111a-1</strain>
    </source>
</reference>
<accession>J3NGX9</accession>
<organism evidence="1">
    <name type="scientific">Gaeumannomyces tritici (strain R3-111a-1)</name>
    <name type="common">Wheat and barley take-all root rot fungus</name>
    <name type="synonym">Gaeumannomyces graminis var. tritici</name>
    <dbReference type="NCBI Taxonomy" id="644352"/>
    <lineage>
        <taxon>Eukaryota</taxon>
        <taxon>Fungi</taxon>
        <taxon>Dikarya</taxon>
        <taxon>Ascomycota</taxon>
        <taxon>Pezizomycotina</taxon>
        <taxon>Sordariomycetes</taxon>
        <taxon>Sordariomycetidae</taxon>
        <taxon>Magnaporthales</taxon>
        <taxon>Magnaporthaceae</taxon>
        <taxon>Gaeumannomyces</taxon>
    </lineage>
</organism>
<evidence type="ECO:0000313" key="3">
    <source>
        <dbReference type="Proteomes" id="UP000006039"/>
    </source>
</evidence>
<dbReference type="EMBL" id="GL385395">
    <property type="protein sequence ID" value="EJT80519.1"/>
    <property type="molecule type" value="Genomic_DNA"/>
</dbReference>
<dbReference type="EnsemblFungi" id="EJT80519">
    <property type="protein sequence ID" value="EJT80519"/>
    <property type="gene ID" value="GGTG_00515"/>
</dbReference>
<keyword evidence="3" id="KW-1185">Reference proteome</keyword>
<reference evidence="1" key="2">
    <citation type="submission" date="2010-07" db="EMBL/GenBank/DDBJ databases">
        <authorList>
            <consortium name="The Broad Institute Genome Sequencing Platform"/>
            <consortium name="Broad Institute Genome Sequencing Center for Infectious Disease"/>
            <person name="Ma L.-J."/>
            <person name="Dead R."/>
            <person name="Young S."/>
            <person name="Zeng Q."/>
            <person name="Koehrsen M."/>
            <person name="Alvarado L."/>
            <person name="Berlin A."/>
            <person name="Chapman S.B."/>
            <person name="Chen Z."/>
            <person name="Freedman E."/>
            <person name="Gellesch M."/>
            <person name="Goldberg J."/>
            <person name="Griggs A."/>
            <person name="Gujja S."/>
            <person name="Heilman E.R."/>
            <person name="Heiman D."/>
            <person name="Hepburn T."/>
            <person name="Howarth C."/>
            <person name="Jen D."/>
            <person name="Larson L."/>
            <person name="Mehta T."/>
            <person name="Neiman D."/>
            <person name="Pearson M."/>
            <person name="Roberts A."/>
            <person name="Saif S."/>
            <person name="Shea T."/>
            <person name="Shenoy N."/>
            <person name="Sisk P."/>
            <person name="Stolte C."/>
            <person name="Sykes S."/>
            <person name="Walk T."/>
            <person name="White J."/>
            <person name="Yandava C."/>
            <person name="Haas B."/>
            <person name="Nusbaum C."/>
            <person name="Birren B."/>
        </authorList>
    </citation>
    <scope>NUCLEOTIDE SEQUENCE</scope>
    <source>
        <strain evidence="1">R3-111a-1</strain>
    </source>
</reference>
<protein>
    <submittedName>
        <fullName evidence="1 2">Uncharacterized protein</fullName>
    </submittedName>
</protein>
<proteinExistence type="predicted"/>
<reference evidence="2" key="4">
    <citation type="journal article" date="2015" name="G3 (Bethesda)">
        <title>Genome sequences of three phytopathogenic species of the Magnaporthaceae family of fungi.</title>
        <authorList>
            <person name="Okagaki L.H."/>
            <person name="Nunes C.C."/>
            <person name="Sailsbery J."/>
            <person name="Clay B."/>
            <person name="Brown D."/>
            <person name="John T."/>
            <person name="Oh Y."/>
            <person name="Young N."/>
            <person name="Fitzgerald M."/>
            <person name="Haas B.J."/>
            <person name="Zeng Q."/>
            <person name="Young S."/>
            <person name="Adiconis X."/>
            <person name="Fan L."/>
            <person name="Levin J.Z."/>
            <person name="Mitchell T.K."/>
            <person name="Okubara P.A."/>
            <person name="Farman M.L."/>
            <person name="Kohn L.M."/>
            <person name="Birren B."/>
            <person name="Ma L.-J."/>
            <person name="Dean R.A."/>
        </authorList>
    </citation>
    <scope>NUCLEOTIDE SEQUENCE</scope>
    <source>
        <strain evidence="2">R3-111a-1</strain>
    </source>
</reference>
<name>J3NGX9_GAET3</name>
<evidence type="ECO:0000313" key="2">
    <source>
        <dbReference type="EnsemblFungi" id="EJT80519"/>
    </source>
</evidence>